<organism evidence="4 5">
    <name type="scientific">Aedes aegypti</name>
    <name type="common">Yellowfever mosquito</name>
    <name type="synonym">Culex aegypti</name>
    <dbReference type="NCBI Taxonomy" id="7159"/>
    <lineage>
        <taxon>Eukaryota</taxon>
        <taxon>Metazoa</taxon>
        <taxon>Ecdysozoa</taxon>
        <taxon>Arthropoda</taxon>
        <taxon>Hexapoda</taxon>
        <taxon>Insecta</taxon>
        <taxon>Pterygota</taxon>
        <taxon>Neoptera</taxon>
        <taxon>Endopterygota</taxon>
        <taxon>Diptera</taxon>
        <taxon>Nematocera</taxon>
        <taxon>Culicoidea</taxon>
        <taxon>Culicidae</taxon>
        <taxon>Culicinae</taxon>
        <taxon>Aedini</taxon>
        <taxon>Aedes</taxon>
        <taxon>Stegomyia</taxon>
    </lineage>
</organism>
<evidence type="ECO:0000259" key="3">
    <source>
        <dbReference type="PROSITE" id="PS50158"/>
    </source>
</evidence>
<gene>
    <name evidence="4" type="ORF">AaeL_AAEL004535</name>
</gene>
<dbReference type="InterPro" id="IPR036875">
    <property type="entry name" value="Znf_CCHC_sf"/>
</dbReference>
<dbReference type="GO" id="GO:0003676">
    <property type="term" value="F:nucleic acid binding"/>
    <property type="evidence" value="ECO:0007669"/>
    <property type="project" value="InterPro"/>
</dbReference>
<evidence type="ECO:0000256" key="1">
    <source>
        <dbReference type="PROSITE-ProRule" id="PRU00047"/>
    </source>
</evidence>
<reference evidence="4" key="3">
    <citation type="submission" date="2012-09" db="EMBL/GenBank/DDBJ databases">
        <authorList>
            <consortium name="VectorBase"/>
        </authorList>
    </citation>
    <scope>NUCLEOTIDE SEQUENCE</scope>
    <source>
        <strain evidence="4">Liverpool</strain>
    </source>
</reference>
<dbReference type="EMBL" id="CH477307">
    <property type="protein sequence ID" value="EAT44073.1"/>
    <property type="molecule type" value="Genomic_DNA"/>
</dbReference>
<evidence type="ECO:0000313" key="5">
    <source>
        <dbReference type="Proteomes" id="UP000682892"/>
    </source>
</evidence>
<dbReference type="PaxDb" id="7159-AAEL004535-PA"/>
<keyword evidence="1" id="KW-0862">Zinc</keyword>
<sequence length="137" mass="15145">MVKASVCVTLTVMKGDERDFAGRLFDEEIKHSSGESELSRDSGVDAAAFSGAGAKQQKKKKSVKWKCFGCDREGHKIADCPEKRNNEERKESKKTSMQCTQCGQLQAITGEVDVMKFPIVFSGSSKRPSCEMDTGRR</sequence>
<dbReference type="AlphaFoldDB" id="Q17CM4"/>
<dbReference type="PROSITE" id="PS50158">
    <property type="entry name" value="ZF_CCHC"/>
    <property type="match status" value="1"/>
</dbReference>
<feature type="region of interest" description="Disordered" evidence="2">
    <location>
        <begin position="75"/>
        <end position="96"/>
    </location>
</feature>
<accession>Q17CM4</accession>
<proteinExistence type="predicted"/>
<dbReference type="HOGENOM" id="CLU_1866777_0_0_1"/>
<dbReference type="SUPFAM" id="SSF57756">
    <property type="entry name" value="Retrovirus zinc finger-like domains"/>
    <property type="match status" value="1"/>
</dbReference>
<keyword evidence="1" id="KW-0479">Metal-binding</keyword>
<dbReference type="InterPro" id="IPR001878">
    <property type="entry name" value="Znf_CCHC"/>
</dbReference>
<dbReference type="Gene3D" id="4.10.60.10">
    <property type="entry name" value="Zinc finger, CCHC-type"/>
    <property type="match status" value="1"/>
</dbReference>
<name>Q17CM4_AEDAE</name>
<reference evidence="4" key="2">
    <citation type="journal article" date="2007" name="Science">
        <title>Genome sequence of Aedes aegypti, a major arbovirus vector.</title>
        <authorList>
            <person name="Nene V."/>
            <person name="Wortman J.R."/>
            <person name="Lawson D."/>
            <person name="Haas B."/>
            <person name="Kodira C."/>
            <person name="Tu Z.J."/>
            <person name="Loftus B."/>
            <person name="Xi Z."/>
            <person name="Megy K."/>
            <person name="Grabherr M."/>
            <person name="Ren Q."/>
            <person name="Zdobnov E.M."/>
            <person name="Lobo N.F."/>
            <person name="Campbell K.S."/>
            <person name="Brown S.E."/>
            <person name="Bonaldo M.F."/>
            <person name="Zhu J."/>
            <person name="Sinkins S.P."/>
            <person name="Hogenkamp D.G."/>
            <person name="Amedeo P."/>
            <person name="Arensburger P."/>
            <person name="Atkinson P.W."/>
            <person name="Bidwell S."/>
            <person name="Biedler J."/>
            <person name="Birney E."/>
            <person name="Bruggner R.V."/>
            <person name="Costas J."/>
            <person name="Coy M.R."/>
            <person name="Crabtree J."/>
            <person name="Crawford M."/>
            <person name="Debruyn B."/>
            <person name="Decaprio D."/>
            <person name="Eiglmeier K."/>
            <person name="Eisenstadt E."/>
            <person name="El-Dorry H."/>
            <person name="Gelbart W.M."/>
            <person name="Gomes S.L."/>
            <person name="Hammond M."/>
            <person name="Hannick L.I."/>
            <person name="Hogan J.R."/>
            <person name="Holmes M.H."/>
            <person name="Jaffe D."/>
            <person name="Johnston J.S."/>
            <person name="Kennedy R.C."/>
            <person name="Koo H."/>
            <person name="Kravitz S."/>
            <person name="Kriventseva E.V."/>
            <person name="Kulp D."/>
            <person name="Labutti K."/>
            <person name="Lee E."/>
            <person name="Li S."/>
            <person name="Lovin D.D."/>
            <person name="Mao C."/>
            <person name="Mauceli E."/>
            <person name="Menck C.F."/>
            <person name="Miller J.R."/>
            <person name="Montgomery P."/>
            <person name="Mori A."/>
            <person name="Nascimento A.L."/>
            <person name="Naveira H.F."/>
            <person name="Nusbaum C."/>
            <person name="O'leary S."/>
            <person name="Orvis J."/>
            <person name="Pertea M."/>
            <person name="Quesneville H."/>
            <person name="Reidenbach K.R."/>
            <person name="Rogers Y.H."/>
            <person name="Roth C.W."/>
            <person name="Schneider J.R."/>
            <person name="Schatz M."/>
            <person name="Shumway M."/>
            <person name="Stanke M."/>
            <person name="Stinson E.O."/>
            <person name="Tubio J.M."/>
            <person name="Vanzee J.P."/>
            <person name="Verjovski-Almeida S."/>
            <person name="Werner D."/>
            <person name="White O."/>
            <person name="Wyder S."/>
            <person name="Zeng Q."/>
            <person name="Zhao Q."/>
            <person name="Zhao Y."/>
            <person name="Hill C.A."/>
            <person name="Raikhel A.S."/>
            <person name="Soares M.B."/>
            <person name="Knudson D.L."/>
            <person name="Lee N.H."/>
            <person name="Galagan J."/>
            <person name="Salzberg S.L."/>
            <person name="Paulsen I.T."/>
            <person name="Dimopoulos G."/>
            <person name="Collins F.H."/>
            <person name="Birren B."/>
            <person name="Fraser-Liggett C.M."/>
            <person name="Severson D.W."/>
        </authorList>
    </citation>
    <scope>NUCLEOTIDE SEQUENCE [LARGE SCALE GENOMIC DNA]</scope>
    <source>
        <strain evidence="4">Liverpool</strain>
    </source>
</reference>
<reference evidence="4" key="1">
    <citation type="submission" date="2005-10" db="EMBL/GenBank/DDBJ databases">
        <authorList>
            <person name="Loftus B.J."/>
            <person name="Nene V.M."/>
            <person name="Hannick L.I."/>
            <person name="Bidwell S."/>
            <person name="Haas B."/>
            <person name="Amedeo P."/>
            <person name="Orvis J."/>
            <person name="Wortman J.R."/>
            <person name="White O.R."/>
            <person name="Salzberg S."/>
            <person name="Shumway M."/>
            <person name="Koo H."/>
            <person name="Zhao Y."/>
            <person name="Holmes M."/>
            <person name="Miller J."/>
            <person name="Schatz M."/>
            <person name="Pop M."/>
            <person name="Pai G."/>
            <person name="Utterback T."/>
            <person name="Rogers Y.-H."/>
            <person name="Kravitz S."/>
            <person name="Fraser C.M."/>
        </authorList>
    </citation>
    <scope>NUCLEOTIDE SEQUENCE</scope>
    <source>
        <strain evidence="4">Liverpool</strain>
    </source>
</reference>
<evidence type="ECO:0000256" key="2">
    <source>
        <dbReference type="SAM" id="MobiDB-lite"/>
    </source>
</evidence>
<keyword evidence="1" id="KW-0863">Zinc-finger</keyword>
<feature type="domain" description="CCHC-type" evidence="3">
    <location>
        <begin position="66"/>
        <end position="82"/>
    </location>
</feature>
<feature type="compositionally biased region" description="Basic and acidic residues" evidence="2">
    <location>
        <begin position="75"/>
        <end position="94"/>
    </location>
</feature>
<dbReference type="Proteomes" id="UP000682892">
    <property type="component" value="Chromosome 2"/>
</dbReference>
<protein>
    <submittedName>
        <fullName evidence="4">AAEL004535-PA</fullName>
    </submittedName>
</protein>
<evidence type="ECO:0000313" key="4">
    <source>
        <dbReference type="EMBL" id="EAT44073.1"/>
    </source>
</evidence>
<dbReference type="GO" id="GO:0008270">
    <property type="term" value="F:zinc ion binding"/>
    <property type="evidence" value="ECO:0007669"/>
    <property type="project" value="UniProtKB-KW"/>
</dbReference>